<keyword evidence="15" id="KW-1185">Reference proteome</keyword>
<feature type="binding site" evidence="12">
    <location>
        <position position="102"/>
    </location>
    <ligand>
        <name>Mg(2+)</name>
        <dbReference type="ChEBI" id="CHEBI:18420"/>
    </ligand>
</feature>
<keyword evidence="12" id="KW-0479">Metal-binding</keyword>
<dbReference type="GO" id="GO:0005794">
    <property type="term" value="C:Golgi apparatus"/>
    <property type="evidence" value="ECO:0007669"/>
    <property type="project" value="UniProtKB-SubCell"/>
</dbReference>
<dbReference type="EMBL" id="LWCA01000089">
    <property type="protein sequence ID" value="OAF71001.1"/>
    <property type="molecule type" value="Genomic_DNA"/>
</dbReference>
<evidence type="ECO:0000256" key="4">
    <source>
        <dbReference type="ARBA" id="ARBA00022707"/>
    </source>
</evidence>
<evidence type="ECO:0000256" key="1">
    <source>
        <dbReference type="ARBA" id="ARBA00004555"/>
    </source>
</evidence>
<feature type="binding site" evidence="11">
    <location>
        <begin position="95"/>
        <end position="102"/>
    </location>
    <ligand>
        <name>GTP</name>
        <dbReference type="ChEBI" id="CHEBI:37565"/>
    </ligand>
</feature>
<dbReference type="Proteomes" id="UP000078046">
    <property type="component" value="Unassembled WGS sequence"/>
</dbReference>
<feature type="binding site" evidence="11">
    <location>
        <begin position="199"/>
        <end position="202"/>
    </location>
    <ligand>
        <name>GTP</name>
        <dbReference type="ChEBI" id="CHEBI:37565"/>
    </ligand>
</feature>
<keyword evidence="3" id="KW-0813">Transport</keyword>
<keyword evidence="6" id="KW-0653">Protein transport</keyword>
<comment type="caution">
    <text evidence="14">The sequence shown here is derived from an EMBL/GenBank/DDBJ whole genome shotgun (WGS) entry which is preliminary data.</text>
</comment>
<comment type="similarity">
    <text evidence="2 13">Belongs to the small GTPase superfamily. Arf family.</text>
</comment>
<protein>
    <recommendedName>
        <fullName evidence="10">ADP-ribosylation factor-like protein 3</fullName>
    </recommendedName>
</protein>
<dbReference type="PROSITE" id="PS51417">
    <property type="entry name" value="ARF"/>
    <property type="match status" value="1"/>
</dbReference>
<dbReference type="GO" id="GO:0005525">
    <property type="term" value="F:GTP binding"/>
    <property type="evidence" value="ECO:0007669"/>
    <property type="project" value="UniProtKB-KW"/>
</dbReference>
<dbReference type="SMART" id="SM00175">
    <property type="entry name" value="RAB"/>
    <property type="match status" value="1"/>
</dbReference>
<evidence type="ECO:0000256" key="7">
    <source>
        <dbReference type="ARBA" id="ARBA00023034"/>
    </source>
</evidence>
<evidence type="ECO:0000256" key="3">
    <source>
        <dbReference type="ARBA" id="ARBA00022448"/>
    </source>
</evidence>
<dbReference type="InterPro" id="IPR005225">
    <property type="entry name" value="Small_GTP-bd"/>
</dbReference>
<accession>A0A177BBV8</accession>
<dbReference type="InterPro" id="IPR006689">
    <property type="entry name" value="Small_GTPase_ARF/SAR"/>
</dbReference>
<dbReference type="OrthoDB" id="2011769at2759"/>
<keyword evidence="5 11" id="KW-0547">Nucleotide-binding</keyword>
<evidence type="ECO:0000256" key="6">
    <source>
        <dbReference type="ARBA" id="ARBA00022927"/>
    </source>
</evidence>
<dbReference type="Pfam" id="PF00025">
    <property type="entry name" value="Arf"/>
    <property type="match status" value="1"/>
</dbReference>
<evidence type="ECO:0000256" key="13">
    <source>
        <dbReference type="RuleBase" id="RU003925"/>
    </source>
</evidence>
<evidence type="ECO:0000256" key="10">
    <source>
        <dbReference type="ARBA" id="ARBA00040616"/>
    </source>
</evidence>
<evidence type="ECO:0000313" key="14">
    <source>
        <dbReference type="EMBL" id="OAF71001.1"/>
    </source>
</evidence>
<dbReference type="PRINTS" id="PR00328">
    <property type="entry name" value="SAR1GTPBP"/>
</dbReference>
<keyword evidence="12" id="KW-0460">Magnesium</keyword>
<evidence type="ECO:0000256" key="8">
    <source>
        <dbReference type="ARBA" id="ARBA00023134"/>
    </source>
</evidence>
<evidence type="ECO:0000256" key="12">
    <source>
        <dbReference type="PIRSR" id="PIRSR606689-2"/>
    </source>
</evidence>
<keyword evidence="9" id="KW-0449">Lipoprotein</keyword>
<dbReference type="InterPro" id="IPR044612">
    <property type="entry name" value="ARL2/3"/>
</dbReference>
<dbReference type="NCBIfam" id="TIGR00231">
    <property type="entry name" value="small_GTP"/>
    <property type="match status" value="1"/>
</dbReference>
<evidence type="ECO:0000256" key="2">
    <source>
        <dbReference type="ARBA" id="ARBA00010290"/>
    </source>
</evidence>
<name>A0A177BBV8_9BILA</name>
<gene>
    <name evidence="14" type="ORF">A3Q56_01228</name>
</gene>
<dbReference type="FunFam" id="3.40.50.300:FF:000281">
    <property type="entry name" value="ADP-ribosylation factor-like protein 3"/>
    <property type="match status" value="1"/>
</dbReference>
<comment type="subcellular location">
    <subcellularLocation>
        <location evidence="1">Golgi apparatus</location>
    </subcellularLocation>
</comment>
<dbReference type="PROSITE" id="PS51419">
    <property type="entry name" value="RAB"/>
    <property type="match status" value="1"/>
</dbReference>
<evidence type="ECO:0000256" key="9">
    <source>
        <dbReference type="ARBA" id="ARBA00023288"/>
    </source>
</evidence>
<evidence type="ECO:0000256" key="11">
    <source>
        <dbReference type="PIRSR" id="PIRSR606689-1"/>
    </source>
</evidence>
<organism evidence="14 15">
    <name type="scientific">Intoshia linei</name>
    <dbReference type="NCBI Taxonomy" id="1819745"/>
    <lineage>
        <taxon>Eukaryota</taxon>
        <taxon>Metazoa</taxon>
        <taxon>Spiralia</taxon>
        <taxon>Lophotrochozoa</taxon>
        <taxon>Mesozoa</taxon>
        <taxon>Orthonectida</taxon>
        <taxon>Rhopaluridae</taxon>
        <taxon>Intoshia</taxon>
    </lineage>
</organism>
<keyword evidence="8 11" id="KW-0342">GTP-binding</keyword>
<keyword evidence="7" id="KW-0333">Golgi apparatus</keyword>
<reference evidence="14 15" key="1">
    <citation type="submission" date="2016-04" db="EMBL/GenBank/DDBJ databases">
        <title>The genome of Intoshia linei affirms orthonectids as highly simplified spiralians.</title>
        <authorList>
            <person name="Mikhailov K.V."/>
            <person name="Slusarev G.S."/>
            <person name="Nikitin M.A."/>
            <person name="Logacheva M.D."/>
            <person name="Penin A."/>
            <person name="Aleoshin V."/>
            <person name="Panchin Y.V."/>
        </authorList>
    </citation>
    <scope>NUCLEOTIDE SEQUENCE [LARGE SCALE GENOMIC DNA]</scope>
    <source>
        <strain evidence="14">Intl2013</strain>
        <tissue evidence="14">Whole animal</tissue>
    </source>
</reference>
<keyword evidence="4" id="KW-0519">Myristate</keyword>
<evidence type="ECO:0000256" key="5">
    <source>
        <dbReference type="ARBA" id="ARBA00022741"/>
    </source>
</evidence>
<proteinExistence type="inferred from homology"/>
<dbReference type="Gene3D" id="3.40.50.300">
    <property type="entry name" value="P-loop containing nucleotide triphosphate hydrolases"/>
    <property type="match status" value="1"/>
</dbReference>
<dbReference type="SUPFAM" id="SSF52540">
    <property type="entry name" value="P-loop containing nucleoside triphosphate hydrolases"/>
    <property type="match status" value="1"/>
</dbReference>
<dbReference type="SMART" id="SM00177">
    <property type="entry name" value="ARF"/>
    <property type="match status" value="1"/>
</dbReference>
<dbReference type="GO" id="GO:0003924">
    <property type="term" value="F:GTPase activity"/>
    <property type="evidence" value="ECO:0007669"/>
    <property type="project" value="InterPro"/>
</dbReference>
<dbReference type="SMART" id="SM00178">
    <property type="entry name" value="SAR"/>
    <property type="match status" value="1"/>
</dbReference>
<evidence type="ECO:0000313" key="15">
    <source>
        <dbReference type="Proteomes" id="UP000078046"/>
    </source>
</evidence>
<sequence length="245" mass="28405">MKEKETNDLMKPIELLIIKKLVEYPYINEVKFFNIRQEALESVDLFYKRFEQAIIKTHWVTAEANRHLCNVLKGLLALLRRLKSSEKELRILLLGLDNSGKTTILKSLASEDVSHIQPTQGFNVKSVQSKELNYKLNVWDIGGQRRIRPYWKNYYENTDVLIYVIDSADQARFDETHSELYELLEEEKLSGVPVLVFANKQDLDGADTPDIIAESLELHTIRDHNWQIQPCSAITKEGLKVSILF</sequence>
<dbReference type="AlphaFoldDB" id="A0A177BBV8"/>
<feature type="binding site" evidence="11">
    <location>
        <position position="143"/>
    </location>
    <ligand>
        <name>GTP</name>
        <dbReference type="ChEBI" id="CHEBI:37565"/>
    </ligand>
</feature>
<feature type="binding site" evidence="12">
    <location>
        <position position="119"/>
    </location>
    <ligand>
        <name>Mg(2+)</name>
        <dbReference type="ChEBI" id="CHEBI:18420"/>
    </ligand>
</feature>
<dbReference type="GO" id="GO:0015031">
    <property type="term" value="P:protein transport"/>
    <property type="evidence" value="ECO:0007669"/>
    <property type="project" value="UniProtKB-KW"/>
</dbReference>
<dbReference type="PANTHER" id="PTHR45697">
    <property type="entry name" value="ADP-RIBOSYLATION FACTOR-LIKE PROTEIN 2-RELATED"/>
    <property type="match status" value="1"/>
</dbReference>
<dbReference type="GO" id="GO:0046872">
    <property type="term" value="F:metal ion binding"/>
    <property type="evidence" value="ECO:0007669"/>
    <property type="project" value="UniProtKB-KW"/>
</dbReference>
<dbReference type="InterPro" id="IPR027417">
    <property type="entry name" value="P-loop_NTPase"/>
</dbReference>